<dbReference type="RefSeq" id="WP_346756958.1">
    <property type="nucleotide sequence ID" value="NZ_JAUJEB010000001.1"/>
</dbReference>
<dbReference type="EMBL" id="JAUJEB010000001">
    <property type="protein sequence ID" value="MDN5211628.1"/>
    <property type="molecule type" value="Genomic_DNA"/>
</dbReference>
<dbReference type="Gene3D" id="3.40.109.10">
    <property type="entry name" value="NADH Oxidase"/>
    <property type="match status" value="1"/>
</dbReference>
<accession>A0ABT8L1Q4</accession>
<evidence type="ECO:0000313" key="5">
    <source>
        <dbReference type="Proteomes" id="UP001172083"/>
    </source>
</evidence>
<dbReference type="PANTHER" id="PTHR43673:SF10">
    <property type="entry name" value="NADH DEHYDROGENASE_NAD(P)H NITROREDUCTASE XCC3605-RELATED"/>
    <property type="match status" value="1"/>
</dbReference>
<evidence type="ECO:0000313" key="4">
    <source>
        <dbReference type="EMBL" id="MDN5211628.1"/>
    </source>
</evidence>
<keyword evidence="2" id="KW-0560">Oxidoreductase</keyword>
<dbReference type="SUPFAM" id="SSF55469">
    <property type="entry name" value="FMN-dependent nitroreductase-like"/>
    <property type="match status" value="1"/>
</dbReference>
<dbReference type="Pfam" id="PF00881">
    <property type="entry name" value="Nitroreductase"/>
    <property type="match status" value="2"/>
</dbReference>
<proteinExistence type="inferred from homology"/>
<comment type="caution">
    <text evidence="4">The sequence shown here is derived from an EMBL/GenBank/DDBJ whole genome shotgun (WGS) entry which is preliminary data.</text>
</comment>
<dbReference type="InterPro" id="IPR029479">
    <property type="entry name" value="Nitroreductase"/>
</dbReference>
<evidence type="ECO:0000256" key="2">
    <source>
        <dbReference type="ARBA" id="ARBA00023002"/>
    </source>
</evidence>
<organism evidence="4 5">
    <name type="scientific">Agaribacillus aureus</name>
    <dbReference type="NCBI Taxonomy" id="3051825"/>
    <lineage>
        <taxon>Bacteria</taxon>
        <taxon>Pseudomonadati</taxon>
        <taxon>Bacteroidota</taxon>
        <taxon>Cytophagia</taxon>
        <taxon>Cytophagales</taxon>
        <taxon>Splendidivirgaceae</taxon>
        <taxon>Agaribacillus</taxon>
    </lineage>
</organism>
<gene>
    <name evidence="4" type="ORF">QQ020_06190</name>
</gene>
<evidence type="ECO:0000256" key="1">
    <source>
        <dbReference type="ARBA" id="ARBA00007118"/>
    </source>
</evidence>
<keyword evidence="5" id="KW-1185">Reference proteome</keyword>
<feature type="domain" description="Nitroreductase" evidence="3">
    <location>
        <begin position="73"/>
        <end position="160"/>
    </location>
</feature>
<protein>
    <submittedName>
        <fullName evidence="4">Nitroreductase family protein</fullName>
    </submittedName>
</protein>
<dbReference type="Proteomes" id="UP001172083">
    <property type="component" value="Unassembled WGS sequence"/>
</dbReference>
<dbReference type="PANTHER" id="PTHR43673">
    <property type="entry name" value="NAD(P)H NITROREDUCTASE YDGI-RELATED"/>
    <property type="match status" value="1"/>
</dbReference>
<reference evidence="4" key="1">
    <citation type="submission" date="2023-06" db="EMBL/GenBank/DDBJ databases">
        <title>Genomic of Agaribacillus aureum.</title>
        <authorList>
            <person name="Wang G."/>
        </authorList>
    </citation>
    <scope>NUCLEOTIDE SEQUENCE</scope>
    <source>
        <strain evidence="4">BMA12</strain>
    </source>
</reference>
<comment type="similarity">
    <text evidence="1">Belongs to the nitroreductase family.</text>
</comment>
<evidence type="ECO:0000259" key="3">
    <source>
        <dbReference type="Pfam" id="PF00881"/>
    </source>
</evidence>
<feature type="domain" description="Nitroreductase" evidence="3">
    <location>
        <begin position="16"/>
        <end position="58"/>
    </location>
</feature>
<dbReference type="InterPro" id="IPR000415">
    <property type="entry name" value="Nitroreductase-like"/>
</dbReference>
<dbReference type="CDD" id="cd02138">
    <property type="entry name" value="TdsD-like"/>
    <property type="match status" value="1"/>
</dbReference>
<name>A0ABT8L1Q4_9BACT</name>
<sequence length="197" mass="22109">MSNKSAETAYPIHELIKNRWSPRAFADKPVALDVIKSVLEAARWAASCFNEQPWRFIVGIKGQNDSYTGILNSMVEFNQKWAQNAPVLILACGKKVFTHNQKPNRHFSYDVGQAAASLSLQAMAENLYVHQMAGFSPDKAREFFDIPEDYEAITTMAMGYLGDPDILDEKSKASELGTRTRRPLSEICFGDGWEKAL</sequence>